<evidence type="ECO:0000256" key="1">
    <source>
        <dbReference type="ARBA" id="ARBA00004606"/>
    </source>
</evidence>
<protein>
    <submittedName>
        <fullName evidence="7">G2978 protein</fullName>
    </submittedName>
</protein>
<evidence type="ECO:0000256" key="3">
    <source>
        <dbReference type="ARBA" id="ARBA00022679"/>
    </source>
</evidence>
<evidence type="ECO:0000313" key="7">
    <source>
        <dbReference type="EMBL" id="CAL5220888.1"/>
    </source>
</evidence>
<evidence type="ECO:0000256" key="2">
    <source>
        <dbReference type="ARBA" id="ARBA00022676"/>
    </source>
</evidence>
<keyword evidence="2" id="KW-0328">Glycosyltransferase</keyword>
<comment type="caution">
    <text evidence="7">The sequence shown here is derived from an EMBL/GenBank/DDBJ whole genome shotgun (WGS) entry which is preliminary data.</text>
</comment>
<accession>A0ABP1FRW0</accession>
<dbReference type="InterPro" id="IPR044174">
    <property type="entry name" value="BC10-like"/>
</dbReference>
<dbReference type="PANTHER" id="PTHR31042:SF8">
    <property type="entry name" value="CORE-2_I-BRANCHING BETA-1,6-N-ACETYLGLUCOSAMINYLTRANSFERASE FAMILY PROTEIN"/>
    <property type="match status" value="1"/>
</dbReference>
<feature type="region of interest" description="Disordered" evidence="6">
    <location>
        <begin position="129"/>
        <end position="168"/>
    </location>
</feature>
<keyword evidence="3" id="KW-0808">Transferase</keyword>
<evidence type="ECO:0000256" key="6">
    <source>
        <dbReference type="SAM" id="MobiDB-lite"/>
    </source>
</evidence>
<dbReference type="Proteomes" id="UP001497392">
    <property type="component" value="Unassembled WGS sequence"/>
</dbReference>
<proteinExistence type="predicted"/>
<feature type="compositionally biased region" description="Polar residues" evidence="6">
    <location>
        <begin position="153"/>
        <end position="165"/>
    </location>
</feature>
<name>A0ABP1FRW0_9CHLO</name>
<dbReference type="EMBL" id="CAXHTA020000004">
    <property type="protein sequence ID" value="CAL5220888.1"/>
    <property type="molecule type" value="Genomic_DNA"/>
</dbReference>
<gene>
    <name evidence="7" type="primary">g2978</name>
    <name evidence="7" type="ORF">VP750_LOCUS2547</name>
</gene>
<feature type="compositionally biased region" description="Polar residues" evidence="6">
    <location>
        <begin position="129"/>
        <end position="138"/>
    </location>
</feature>
<dbReference type="InterPro" id="IPR003406">
    <property type="entry name" value="Glyco_trans_14"/>
</dbReference>
<dbReference type="PANTHER" id="PTHR31042">
    <property type="entry name" value="CORE-2/I-BRANCHING BETA-1,6-N-ACETYLGLUCOSAMINYLTRANSFERASE FAMILY PROTEIN-RELATED"/>
    <property type="match status" value="1"/>
</dbReference>
<evidence type="ECO:0000256" key="4">
    <source>
        <dbReference type="ARBA" id="ARBA00023136"/>
    </source>
</evidence>
<reference evidence="7 8" key="1">
    <citation type="submission" date="2024-06" db="EMBL/GenBank/DDBJ databases">
        <authorList>
            <person name="Kraege A."/>
            <person name="Thomma B."/>
        </authorList>
    </citation>
    <scope>NUCLEOTIDE SEQUENCE [LARGE SCALE GENOMIC DNA]</scope>
</reference>
<dbReference type="Pfam" id="PF02485">
    <property type="entry name" value="Branch"/>
    <property type="match status" value="1"/>
</dbReference>
<evidence type="ECO:0000313" key="8">
    <source>
        <dbReference type="Proteomes" id="UP001497392"/>
    </source>
</evidence>
<keyword evidence="5" id="KW-0325">Glycoprotein</keyword>
<evidence type="ECO:0000256" key="5">
    <source>
        <dbReference type="ARBA" id="ARBA00023180"/>
    </source>
</evidence>
<keyword evidence="4" id="KW-0472">Membrane</keyword>
<sequence length="608" mass="67642">MPVSLRPSPRNLARSTSASQLALRSASTCTSSERWKTVMRLCNLYLLLLGLHGISAHLAGAWQHQEGSIVRQLLMPELVFWQTVTHKASKASFDPGGDSGGVADPSRTAQGSAGAAHIEVGKRDLESLSRASSGQSLMDTDAGDQGLPAAASEANTTTQVSSQGTHAAEKREWPQWVEWLLDERVTWADRLAERLRRRALDAWEDHQLAAFWATNPKQRKQQRLRVEVGTVHDSHGSIPDHCAAALHLPKVAFMFLTRGVIYHEAIWNMWFSGAAGLLPVASLSAANCEPGLLEHLRHSCGVQAGASVLQQQHLFSVYVHVGSNEKDFTGFPEGSLFHGTEISERVHVSWGTFALVEATRALMRASLEDPLNQKFVLLSEAGIPLYPPDLFYVQLMSEDKSRINSCVNTGDRDTHRWIRRMELDEMKHKHWRKSAQWIALDRSHAEIAVGDTKVAAAFRAECRPTWEDGWWRDCYSDEHYFATLLATKGLDGETDCTGQIMHVDWSLGGEHPRSYSARQATSAKLRHLRQPLEGCSYPEALATSWDQFLHVDNLSVEACSAERVPYAATLGYQCPLLARKFSADVAQHMFDLLTDCSSRLNISRTMKC</sequence>
<keyword evidence="8" id="KW-1185">Reference proteome</keyword>
<organism evidence="7 8">
    <name type="scientific">Coccomyxa viridis</name>
    <dbReference type="NCBI Taxonomy" id="1274662"/>
    <lineage>
        <taxon>Eukaryota</taxon>
        <taxon>Viridiplantae</taxon>
        <taxon>Chlorophyta</taxon>
        <taxon>core chlorophytes</taxon>
        <taxon>Trebouxiophyceae</taxon>
        <taxon>Trebouxiophyceae incertae sedis</taxon>
        <taxon>Coccomyxaceae</taxon>
        <taxon>Coccomyxa</taxon>
    </lineage>
</organism>
<comment type="subcellular location">
    <subcellularLocation>
        <location evidence="1">Membrane</location>
        <topology evidence="1">Single-pass type II membrane protein</topology>
    </subcellularLocation>
</comment>
<feature type="region of interest" description="Disordered" evidence="6">
    <location>
        <begin position="90"/>
        <end position="116"/>
    </location>
</feature>